<evidence type="ECO:0000313" key="1">
    <source>
        <dbReference type="EMBL" id="KAF9470615.1"/>
    </source>
</evidence>
<evidence type="ECO:0000313" key="2">
    <source>
        <dbReference type="Proteomes" id="UP000807469"/>
    </source>
</evidence>
<protein>
    <submittedName>
        <fullName evidence="1">Uncharacterized protein</fullName>
    </submittedName>
</protein>
<proteinExistence type="predicted"/>
<reference evidence="1" key="1">
    <citation type="submission" date="2020-11" db="EMBL/GenBank/DDBJ databases">
        <authorList>
            <consortium name="DOE Joint Genome Institute"/>
            <person name="Ahrendt S."/>
            <person name="Riley R."/>
            <person name="Andreopoulos W."/>
            <person name="Labutti K."/>
            <person name="Pangilinan J."/>
            <person name="Ruiz-Duenas F.J."/>
            <person name="Barrasa J.M."/>
            <person name="Sanchez-Garcia M."/>
            <person name="Camarero S."/>
            <person name="Miyauchi S."/>
            <person name="Serrano A."/>
            <person name="Linde D."/>
            <person name="Babiker R."/>
            <person name="Drula E."/>
            <person name="Ayuso-Fernandez I."/>
            <person name="Pacheco R."/>
            <person name="Padilla G."/>
            <person name="Ferreira P."/>
            <person name="Barriuso J."/>
            <person name="Kellner H."/>
            <person name="Castanera R."/>
            <person name="Alfaro M."/>
            <person name="Ramirez L."/>
            <person name="Pisabarro A.G."/>
            <person name="Kuo A."/>
            <person name="Tritt A."/>
            <person name="Lipzen A."/>
            <person name="He G."/>
            <person name="Yan M."/>
            <person name="Ng V."/>
            <person name="Cullen D."/>
            <person name="Martin F."/>
            <person name="Rosso M.-N."/>
            <person name="Henrissat B."/>
            <person name="Hibbett D."/>
            <person name="Martinez A.T."/>
            <person name="Grigoriev I.V."/>
        </authorList>
    </citation>
    <scope>NUCLEOTIDE SEQUENCE</scope>
    <source>
        <strain evidence="1">CIRM-BRFM 674</strain>
    </source>
</reference>
<dbReference type="EMBL" id="MU155907">
    <property type="protein sequence ID" value="KAF9470615.1"/>
    <property type="molecule type" value="Genomic_DNA"/>
</dbReference>
<dbReference type="Proteomes" id="UP000807469">
    <property type="component" value="Unassembled WGS sequence"/>
</dbReference>
<dbReference type="Gene3D" id="2.60.120.260">
    <property type="entry name" value="Galactose-binding domain-like"/>
    <property type="match status" value="1"/>
</dbReference>
<sequence length="212" mass="21796">MPDIILDDRDSSINYVGQWAQGGLQGSEYQATTMHCTAPASGTSATLSFVGTGVAVYGTVVDNDVQASSYKVDDSNPVSFESSNSSATRFSQQFFSIPGGSLPNASHTLVITPVQGTLSLDFMTVHILSLSSNAPSQPPPHNNNTGLIVGVAVGVLGLMPVSGGGTYTYGIVDSTVATSIQGGYPSERVAMGKAREAVLLAPPEYTSGVATS</sequence>
<comment type="caution">
    <text evidence="1">The sequence shown here is derived from an EMBL/GenBank/DDBJ whole genome shotgun (WGS) entry which is preliminary data.</text>
</comment>
<dbReference type="AlphaFoldDB" id="A0A9P5YN35"/>
<name>A0A9P5YN35_9AGAR</name>
<accession>A0A9P5YN35</accession>
<dbReference type="OrthoDB" id="3265734at2759"/>
<organism evidence="1 2">
    <name type="scientific">Pholiota conissans</name>
    <dbReference type="NCBI Taxonomy" id="109636"/>
    <lineage>
        <taxon>Eukaryota</taxon>
        <taxon>Fungi</taxon>
        <taxon>Dikarya</taxon>
        <taxon>Basidiomycota</taxon>
        <taxon>Agaricomycotina</taxon>
        <taxon>Agaricomycetes</taxon>
        <taxon>Agaricomycetidae</taxon>
        <taxon>Agaricales</taxon>
        <taxon>Agaricineae</taxon>
        <taxon>Strophariaceae</taxon>
        <taxon>Pholiota</taxon>
    </lineage>
</organism>
<keyword evidence="2" id="KW-1185">Reference proteome</keyword>
<gene>
    <name evidence="1" type="ORF">BDN70DRAFT_982458</name>
</gene>